<evidence type="ECO:0000313" key="3">
    <source>
        <dbReference type="Proteomes" id="UP000193642"/>
    </source>
</evidence>
<feature type="transmembrane region" description="Helical" evidence="1">
    <location>
        <begin position="246"/>
        <end position="266"/>
    </location>
</feature>
<keyword evidence="1" id="KW-0472">Membrane</keyword>
<dbReference type="OrthoDB" id="69577at2759"/>
<dbReference type="Pfam" id="PF03988">
    <property type="entry name" value="DUF347"/>
    <property type="match status" value="2"/>
</dbReference>
<organism evidence="2 3">
    <name type="scientific">Rhizoclosmatium globosum</name>
    <dbReference type="NCBI Taxonomy" id="329046"/>
    <lineage>
        <taxon>Eukaryota</taxon>
        <taxon>Fungi</taxon>
        <taxon>Fungi incertae sedis</taxon>
        <taxon>Chytridiomycota</taxon>
        <taxon>Chytridiomycota incertae sedis</taxon>
        <taxon>Chytridiomycetes</taxon>
        <taxon>Chytridiales</taxon>
        <taxon>Chytriomycetaceae</taxon>
        <taxon>Rhizoclosmatium</taxon>
    </lineage>
</organism>
<dbReference type="Proteomes" id="UP000193642">
    <property type="component" value="Unassembled WGS sequence"/>
</dbReference>
<evidence type="ECO:0000256" key="1">
    <source>
        <dbReference type="SAM" id="Phobius"/>
    </source>
</evidence>
<keyword evidence="1" id="KW-0812">Transmembrane</keyword>
<feature type="transmembrane region" description="Helical" evidence="1">
    <location>
        <begin position="63"/>
        <end position="87"/>
    </location>
</feature>
<gene>
    <name evidence="2" type="ORF">BCR33DRAFT_714963</name>
</gene>
<comment type="caution">
    <text evidence="2">The sequence shown here is derived from an EMBL/GenBank/DDBJ whole genome shotgun (WGS) entry which is preliminary data.</text>
</comment>
<dbReference type="InterPro" id="IPR007136">
    <property type="entry name" value="DUF347"/>
</dbReference>
<evidence type="ECO:0000313" key="2">
    <source>
        <dbReference type="EMBL" id="ORY47922.1"/>
    </source>
</evidence>
<proteinExistence type="predicted"/>
<protein>
    <submittedName>
        <fullName evidence="2">Uncharacterized protein</fullName>
    </submittedName>
</protein>
<accession>A0A1Y2CLM2</accession>
<feature type="transmembrane region" description="Helical" evidence="1">
    <location>
        <begin position="125"/>
        <end position="146"/>
    </location>
</feature>
<feature type="transmembrane region" description="Helical" evidence="1">
    <location>
        <begin position="278"/>
        <end position="302"/>
    </location>
</feature>
<sequence length="323" mass="35219">MLNPTQDAIHPHMIIEALSEQTLYIPPYTPRRGSEAADNLKLTIADFLPPQPPRPNKVPLPDWSFWVVKVLCTPVGGAFADAIDAAFQGQDGNSSRAEGITCGIMLSFLVFALVLQFRLSTYVPMVYWIVVILMSIVGTLITDSLVNILDVMKWQTTVGFGLALIIVFIAWYATEKTLSIQAINTTIREAFYWLAVLFTFALGTTIGNEMTVDLLQNTYWESVLVCSGIIGVVVGCFYGLKGAVDLGVPIFWVVFVMTSPLGTSFGDLLARDTSEGGAGFGIVSTSVLFVGVISVLIAFMHYEESKKALSLAKEQNLADNSQI</sequence>
<feature type="transmembrane region" description="Helical" evidence="1">
    <location>
        <begin position="99"/>
        <end position="119"/>
    </location>
</feature>
<keyword evidence="3" id="KW-1185">Reference proteome</keyword>
<reference evidence="2 3" key="1">
    <citation type="submission" date="2016-07" db="EMBL/GenBank/DDBJ databases">
        <title>Pervasive Adenine N6-methylation of Active Genes in Fungi.</title>
        <authorList>
            <consortium name="DOE Joint Genome Institute"/>
            <person name="Mondo S.J."/>
            <person name="Dannebaum R.O."/>
            <person name="Kuo R.C."/>
            <person name="Labutti K."/>
            <person name="Haridas S."/>
            <person name="Kuo A."/>
            <person name="Salamov A."/>
            <person name="Ahrendt S.R."/>
            <person name="Lipzen A."/>
            <person name="Sullivan W."/>
            <person name="Andreopoulos W.B."/>
            <person name="Clum A."/>
            <person name="Lindquist E."/>
            <person name="Daum C."/>
            <person name="Ramamoorthy G.K."/>
            <person name="Gryganskyi A."/>
            <person name="Culley D."/>
            <person name="Magnuson J.K."/>
            <person name="James T.Y."/>
            <person name="O'Malley M.A."/>
            <person name="Stajich J.E."/>
            <person name="Spatafora J.W."/>
            <person name="Visel A."/>
            <person name="Grigoriev I.V."/>
        </authorList>
    </citation>
    <scope>NUCLEOTIDE SEQUENCE [LARGE SCALE GENOMIC DNA]</scope>
    <source>
        <strain evidence="2 3">JEL800</strain>
    </source>
</reference>
<keyword evidence="1" id="KW-1133">Transmembrane helix</keyword>
<feature type="transmembrane region" description="Helical" evidence="1">
    <location>
        <begin position="219"/>
        <end position="240"/>
    </location>
</feature>
<feature type="transmembrane region" description="Helical" evidence="1">
    <location>
        <begin position="190"/>
        <end position="207"/>
    </location>
</feature>
<name>A0A1Y2CLM2_9FUNG</name>
<dbReference type="EMBL" id="MCGO01000013">
    <property type="protein sequence ID" value="ORY47922.1"/>
    <property type="molecule type" value="Genomic_DNA"/>
</dbReference>
<feature type="transmembrane region" description="Helical" evidence="1">
    <location>
        <begin position="158"/>
        <end position="174"/>
    </location>
</feature>
<dbReference type="AlphaFoldDB" id="A0A1Y2CLM2"/>